<dbReference type="RefSeq" id="WP_146561691.1">
    <property type="nucleotide sequence ID" value="NZ_SIHJ01000001.1"/>
</dbReference>
<dbReference type="OrthoDB" id="2112021at2"/>
<evidence type="ECO:0008006" key="5">
    <source>
        <dbReference type="Google" id="ProtNLM"/>
    </source>
</evidence>
<feature type="domain" description="DUF447" evidence="1">
    <location>
        <begin position="19"/>
        <end position="135"/>
    </location>
</feature>
<accession>A0A5C5VCQ2</accession>
<gene>
    <name evidence="3" type="ORF">KOR34_03740</name>
</gene>
<sequence>MSTPPAPDAPSLPDGLLLECLVTTLDADGQVHLAPMGPIVDPSFERVLLRPYPPSRTLDNLRRDGAAVMHTTDDAALLARAAIGELTELPATTPTPDCRGAILSDACQWRQLSVESIDDSTCPVQVVCRVSGSGVLRDFVGFNRAKHALIEAAILATRIDHLPHEKILAQVAMLAAPVDKTGGHAERDAFQEVRCFIENRIREGLR</sequence>
<dbReference type="InterPro" id="IPR012349">
    <property type="entry name" value="Split_barrel_FMN-bd"/>
</dbReference>
<dbReference type="Gene3D" id="2.30.110.10">
    <property type="entry name" value="Electron Transport, Fmn-binding Protein, Chain A"/>
    <property type="match status" value="1"/>
</dbReference>
<protein>
    <recommendedName>
        <fullName evidence="5">DUF447 family protein</fullName>
    </recommendedName>
</protein>
<dbReference type="InterPro" id="IPR049288">
    <property type="entry name" value="DUF447_C"/>
</dbReference>
<dbReference type="AlphaFoldDB" id="A0A5C5VCQ2"/>
<name>A0A5C5VCQ2_9BACT</name>
<dbReference type="Pfam" id="PF20766">
    <property type="entry name" value="DUF447_C"/>
    <property type="match status" value="1"/>
</dbReference>
<dbReference type="InterPro" id="IPR007386">
    <property type="entry name" value="DUF447_N"/>
</dbReference>
<feature type="domain" description="DUF447" evidence="2">
    <location>
        <begin position="143"/>
        <end position="191"/>
    </location>
</feature>
<evidence type="ECO:0000259" key="1">
    <source>
        <dbReference type="Pfam" id="PF04289"/>
    </source>
</evidence>
<dbReference type="Pfam" id="PF04289">
    <property type="entry name" value="DUF447_N"/>
    <property type="match status" value="1"/>
</dbReference>
<organism evidence="3 4">
    <name type="scientific">Posidoniimonas corsicana</name>
    <dbReference type="NCBI Taxonomy" id="1938618"/>
    <lineage>
        <taxon>Bacteria</taxon>
        <taxon>Pseudomonadati</taxon>
        <taxon>Planctomycetota</taxon>
        <taxon>Planctomycetia</taxon>
        <taxon>Pirellulales</taxon>
        <taxon>Lacipirellulaceae</taxon>
        <taxon>Posidoniimonas</taxon>
    </lineage>
</organism>
<keyword evidence="4" id="KW-1185">Reference proteome</keyword>
<evidence type="ECO:0000259" key="2">
    <source>
        <dbReference type="Pfam" id="PF20766"/>
    </source>
</evidence>
<dbReference type="Gene3D" id="1.20.58.290">
    <property type="entry name" value="Hypothetical membrane protein ta0354_69_121"/>
    <property type="match status" value="1"/>
</dbReference>
<reference evidence="3 4" key="1">
    <citation type="submission" date="2019-02" db="EMBL/GenBank/DDBJ databases">
        <title>Deep-cultivation of Planctomycetes and their phenomic and genomic characterization uncovers novel biology.</title>
        <authorList>
            <person name="Wiegand S."/>
            <person name="Jogler M."/>
            <person name="Boedeker C."/>
            <person name="Pinto D."/>
            <person name="Vollmers J."/>
            <person name="Rivas-Marin E."/>
            <person name="Kohn T."/>
            <person name="Peeters S.H."/>
            <person name="Heuer A."/>
            <person name="Rast P."/>
            <person name="Oberbeckmann S."/>
            <person name="Bunk B."/>
            <person name="Jeske O."/>
            <person name="Meyerdierks A."/>
            <person name="Storesund J.E."/>
            <person name="Kallscheuer N."/>
            <person name="Luecker S."/>
            <person name="Lage O.M."/>
            <person name="Pohl T."/>
            <person name="Merkel B.J."/>
            <person name="Hornburger P."/>
            <person name="Mueller R.-W."/>
            <person name="Bruemmer F."/>
            <person name="Labrenz M."/>
            <person name="Spormann A.M."/>
            <person name="Op Den Camp H."/>
            <person name="Overmann J."/>
            <person name="Amann R."/>
            <person name="Jetten M.S.M."/>
            <person name="Mascher T."/>
            <person name="Medema M.H."/>
            <person name="Devos D.P."/>
            <person name="Kaster A.-K."/>
            <person name="Ovreas L."/>
            <person name="Rohde M."/>
            <person name="Galperin M.Y."/>
            <person name="Jogler C."/>
        </authorList>
    </citation>
    <scope>NUCLEOTIDE SEQUENCE [LARGE SCALE GENOMIC DNA]</scope>
    <source>
        <strain evidence="3 4">KOR34</strain>
    </source>
</reference>
<comment type="caution">
    <text evidence="3">The sequence shown here is derived from an EMBL/GenBank/DDBJ whole genome shotgun (WGS) entry which is preliminary data.</text>
</comment>
<dbReference type="Proteomes" id="UP000316714">
    <property type="component" value="Unassembled WGS sequence"/>
</dbReference>
<evidence type="ECO:0000313" key="3">
    <source>
        <dbReference type="EMBL" id="TWT35482.1"/>
    </source>
</evidence>
<evidence type="ECO:0000313" key="4">
    <source>
        <dbReference type="Proteomes" id="UP000316714"/>
    </source>
</evidence>
<proteinExistence type="predicted"/>
<dbReference type="EMBL" id="SIHJ01000001">
    <property type="protein sequence ID" value="TWT35482.1"/>
    <property type="molecule type" value="Genomic_DNA"/>
</dbReference>
<dbReference type="SUPFAM" id="SSF50475">
    <property type="entry name" value="FMN-binding split barrel"/>
    <property type="match status" value="1"/>
</dbReference>